<dbReference type="PANTHER" id="PTHR33156">
    <property type="entry name" value="OS02G0230000 PROTEIN"/>
    <property type="match status" value="1"/>
</dbReference>
<evidence type="ECO:0000313" key="2">
    <source>
        <dbReference type="EMBL" id="KAA0061549.1"/>
    </source>
</evidence>
<feature type="compositionally biased region" description="Polar residues" evidence="1">
    <location>
        <begin position="36"/>
        <end position="46"/>
    </location>
</feature>
<feature type="region of interest" description="Disordered" evidence="1">
    <location>
        <begin position="10"/>
        <end position="46"/>
    </location>
</feature>
<evidence type="ECO:0000313" key="3">
    <source>
        <dbReference type="EMBL" id="TYK10723.1"/>
    </source>
</evidence>
<gene>
    <name evidence="3" type="ORF">E5676_scaffold332G00330</name>
    <name evidence="2" type="ORF">E6C27_scaffold41G001110</name>
</gene>
<dbReference type="Proteomes" id="UP000321947">
    <property type="component" value="Unassembled WGS sequence"/>
</dbReference>
<name>A0A5A7V7B3_CUCMM</name>
<evidence type="ECO:0000313" key="4">
    <source>
        <dbReference type="Proteomes" id="UP000321393"/>
    </source>
</evidence>
<dbReference type="Proteomes" id="UP000321393">
    <property type="component" value="Unassembled WGS sequence"/>
</dbReference>
<dbReference type="AlphaFoldDB" id="A0A5A7V7B3"/>
<proteinExistence type="predicted"/>
<accession>A0A5A7V7B3</accession>
<protein>
    <submittedName>
        <fullName evidence="2">Protein NUCLEAR FUSION DEFECTIVE 6</fullName>
    </submittedName>
</protein>
<evidence type="ECO:0000313" key="5">
    <source>
        <dbReference type="Proteomes" id="UP000321947"/>
    </source>
</evidence>
<sequence length="119" mass="12773">MASLKAVSRLSSRLQSLSPKFNKRSSSSELFSSKSTCQSQPSAASTSRLHCTSRLPVELSSQGSLMPLHSAIAAARLISSLTIESQGWGLVPQGMFCLSFFLHLGLVNADDSPLLYVLE</sequence>
<dbReference type="EMBL" id="SSTE01004780">
    <property type="protein sequence ID" value="KAA0061549.1"/>
    <property type="molecule type" value="Genomic_DNA"/>
</dbReference>
<dbReference type="PANTHER" id="PTHR33156:SF73">
    <property type="entry name" value="PROTEIN NUCLEAR FUSION DEFECTIVE 6, CHLOROPLASTIC_MITOCHONDRIAL-LIKE"/>
    <property type="match status" value="1"/>
</dbReference>
<dbReference type="InterPro" id="IPR043459">
    <property type="entry name" value="NFD6/NOXY2-like"/>
</dbReference>
<reference evidence="4 5" key="1">
    <citation type="submission" date="2019-08" db="EMBL/GenBank/DDBJ databases">
        <title>Draft genome sequences of two oriental melons (Cucumis melo L. var makuwa).</title>
        <authorList>
            <person name="Kwon S.-Y."/>
        </authorList>
    </citation>
    <scope>NUCLEOTIDE SEQUENCE [LARGE SCALE GENOMIC DNA]</scope>
    <source>
        <strain evidence="5">cv. Chang Bougi</strain>
        <strain evidence="4">cv. SW 3</strain>
        <tissue evidence="2">Leaf</tissue>
    </source>
</reference>
<organism evidence="2 4">
    <name type="scientific">Cucumis melo var. makuwa</name>
    <name type="common">Oriental melon</name>
    <dbReference type="NCBI Taxonomy" id="1194695"/>
    <lineage>
        <taxon>Eukaryota</taxon>
        <taxon>Viridiplantae</taxon>
        <taxon>Streptophyta</taxon>
        <taxon>Embryophyta</taxon>
        <taxon>Tracheophyta</taxon>
        <taxon>Spermatophyta</taxon>
        <taxon>Magnoliopsida</taxon>
        <taxon>eudicotyledons</taxon>
        <taxon>Gunneridae</taxon>
        <taxon>Pentapetalae</taxon>
        <taxon>rosids</taxon>
        <taxon>fabids</taxon>
        <taxon>Cucurbitales</taxon>
        <taxon>Cucurbitaceae</taxon>
        <taxon>Benincaseae</taxon>
        <taxon>Cucumis</taxon>
    </lineage>
</organism>
<dbReference type="OrthoDB" id="669248at2759"/>
<dbReference type="EMBL" id="SSTD01011064">
    <property type="protein sequence ID" value="TYK10723.1"/>
    <property type="molecule type" value="Genomic_DNA"/>
</dbReference>
<feature type="compositionally biased region" description="Low complexity" evidence="1">
    <location>
        <begin position="25"/>
        <end position="35"/>
    </location>
</feature>
<comment type="caution">
    <text evidence="2">The sequence shown here is derived from an EMBL/GenBank/DDBJ whole genome shotgun (WGS) entry which is preliminary data.</text>
</comment>
<evidence type="ECO:0000256" key="1">
    <source>
        <dbReference type="SAM" id="MobiDB-lite"/>
    </source>
</evidence>